<dbReference type="EMBL" id="JACDQQ010002356">
    <property type="protein sequence ID" value="MBA0088128.1"/>
    <property type="molecule type" value="Genomic_DNA"/>
</dbReference>
<evidence type="ECO:0000259" key="9">
    <source>
        <dbReference type="PROSITE" id="PS50109"/>
    </source>
</evidence>
<dbReference type="InterPro" id="IPR005467">
    <property type="entry name" value="His_kinase_dom"/>
</dbReference>
<sequence>LGIIRSRTEALGRFMTAYSQLARLPQPKLLPVNVSEWVGSTVKLETRVKVSLGKGPEAVISADRDQLEQLLINLIRNAADAALETKGGVQVGWMRRRGQVELWVVDDGPGLPNTANLFVPFFTTKPGGSGIGLVLSRQIAEAHGGELTLKNRSDARGCEARLVLPV</sequence>
<keyword evidence="8" id="KW-0902">Two-component regulatory system</keyword>
<dbReference type="InterPro" id="IPR003594">
    <property type="entry name" value="HATPase_dom"/>
</dbReference>
<dbReference type="PROSITE" id="PS50109">
    <property type="entry name" value="HIS_KIN"/>
    <property type="match status" value="1"/>
</dbReference>
<evidence type="ECO:0000256" key="1">
    <source>
        <dbReference type="ARBA" id="ARBA00000085"/>
    </source>
</evidence>
<dbReference type="Proteomes" id="UP000567293">
    <property type="component" value="Unassembled WGS sequence"/>
</dbReference>
<dbReference type="EC" id="2.7.13.3" evidence="2"/>
<organism evidence="10 11">
    <name type="scientific">Candidatus Acidiferrum panamense</name>
    <dbReference type="NCBI Taxonomy" id="2741543"/>
    <lineage>
        <taxon>Bacteria</taxon>
        <taxon>Pseudomonadati</taxon>
        <taxon>Acidobacteriota</taxon>
        <taxon>Terriglobia</taxon>
        <taxon>Candidatus Acidiferrales</taxon>
        <taxon>Candidatus Acidiferrum</taxon>
    </lineage>
</organism>
<dbReference type="SMART" id="SM00387">
    <property type="entry name" value="HATPase_c"/>
    <property type="match status" value="1"/>
</dbReference>
<evidence type="ECO:0000256" key="5">
    <source>
        <dbReference type="ARBA" id="ARBA00022741"/>
    </source>
</evidence>
<gene>
    <name evidence="10" type="ORF">HRJ53_24350</name>
</gene>
<dbReference type="PANTHER" id="PTHR43065:SF10">
    <property type="entry name" value="PEROXIDE STRESS-ACTIVATED HISTIDINE KINASE MAK3"/>
    <property type="match status" value="1"/>
</dbReference>
<evidence type="ECO:0000256" key="7">
    <source>
        <dbReference type="ARBA" id="ARBA00022840"/>
    </source>
</evidence>
<dbReference type="GO" id="GO:0000160">
    <property type="term" value="P:phosphorelay signal transduction system"/>
    <property type="evidence" value="ECO:0007669"/>
    <property type="project" value="UniProtKB-KW"/>
</dbReference>
<accession>A0A7V8NV85</accession>
<dbReference type="InterPro" id="IPR004358">
    <property type="entry name" value="Sig_transdc_His_kin-like_C"/>
</dbReference>
<name>A0A7V8NV85_9BACT</name>
<feature type="non-terminal residue" evidence="10">
    <location>
        <position position="1"/>
    </location>
</feature>
<keyword evidence="4" id="KW-0808">Transferase</keyword>
<evidence type="ECO:0000256" key="3">
    <source>
        <dbReference type="ARBA" id="ARBA00022553"/>
    </source>
</evidence>
<dbReference type="Gene3D" id="3.30.565.10">
    <property type="entry name" value="Histidine kinase-like ATPase, C-terminal domain"/>
    <property type="match status" value="1"/>
</dbReference>
<feature type="domain" description="Histidine kinase" evidence="9">
    <location>
        <begin position="1"/>
        <end position="166"/>
    </location>
</feature>
<dbReference type="AlphaFoldDB" id="A0A7V8NV85"/>
<proteinExistence type="predicted"/>
<dbReference type="GO" id="GO:0004673">
    <property type="term" value="F:protein histidine kinase activity"/>
    <property type="evidence" value="ECO:0007669"/>
    <property type="project" value="UniProtKB-EC"/>
</dbReference>
<protein>
    <recommendedName>
        <fullName evidence="2">histidine kinase</fullName>
        <ecNumber evidence="2">2.7.13.3</ecNumber>
    </recommendedName>
</protein>
<dbReference type="GO" id="GO:0005524">
    <property type="term" value="F:ATP binding"/>
    <property type="evidence" value="ECO:0007669"/>
    <property type="project" value="UniProtKB-KW"/>
</dbReference>
<keyword evidence="7" id="KW-0067">ATP-binding</keyword>
<comment type="caution">
    <text evidence="10">The sequence shown here is derived from an EMBL/GenBank/DDBJ whole genome shotgun (WGS) entry which is preliminary data.</text>
</comment>
<dbReference type="PANTHER" id="PTHR43065">
    <property type="entry name" value="SENSOR HISTIDINE KINASE"/>
    <property type="match status" value="1"/>
</dbReference>
<reference evidence="10" key="1">
    <citation type="submission" date="2020-06" db="EMBL/GenBank/DDBJ databases">
        <title>Legume-microbial interactions unlock mineral nutrients during tropical forest succession.</title>
        <authorList>
            <person name="Epihov D.Z."/>
        </authorList>
    </citation>
    <scope>NUCLEOTIDE SEQUENCE [LARGE SCALE GENOMIC DNA]</scope>
    <source>
        <strain evidence="10">Pan2503</strain>
    </source>
</reference>
<evidence type="ECO:0000256" key="4">
    <source>
        <dbReference type="ARBA" id="ARBA00022679"/>
    </source>
</evidence>
<evidence type="ECO:0000256" key="6">
    <source>
        <dbReference type="ARBA" id="ARBA00022777"/>
    </source>
</evidence>
<evidence type="ECO:0000256" key="2">
    <source>
        <dbReference type="ARBA" id="ARBA00012438"/>
    </source>
</evidence>
<keyword evidence="5" id="KW-0547">Nucleotide-binding</keyword>
<dbReference type="SUPFAM" id="SSF55874">
    <property type="entry name" value="ATPase domain of HSP90 chaperone/DNA topoisomerase II/histidine kinase"/>
    <property type="match status" value="1"/>
</dbReference>
<evidence type="ECO:0000256" key="8">
    <source>
        <dbReference type="ARBA" id="ARBA00023012"/>
    </source>
</evidence>
<dbReference type="PRINTS" id="PR00344">
    <property type="entry name" value="BCTRLSENSOR"/>
</dbReference>
<evidence type="ECO:0000313" key="11">
    <source>
        <dbReference type="Proteomes" id="UP000567293"/>
    </source>
</evidence>
<keyword evidence="6 10" id="KW-0418">Kinase</keyword>
<keyword evidence="11" id="KW-1185">Reference proteome</keyword>
<comment type="catalytic activity">
    <reaction evidence="1">
        <text>ATP + protein L-histidine = ADP + protein N-phospho-L-histidine.</text>
        <dbReference type="EC" id="2.7.13.3"/>
    </reaction>
</comment>
<keyword evidence="3" id="KW-0597">Phosphoprotein</keyword>
<dbReference type="InterPro" id="IPR036890">
    <property type="entry name" value="HATPase_C_sf"/>
</dbReference>
<dbReference type="Pfam" id="PF02518">
    <property type="entry name" value="HATPase_c"/>
    <property type="match status" value="1"/>
</dbReference>
<evidence type="ECO:0000313" key="10">
    <source>
        <dbReference type="EMBL" id="MBA0088128.1"/>
    </source>
</evidence>